<accession>A0A165L1V9</accession>
<name>A0A165L1V9_EXIGL</name>
<reference evidence="1 2" key="1">
    <citation type="journal article" date="2016" name="Mol. Biol. Evol.">
        <title>Comparative Genomics of Early-Diverging Mushroom-Forming Fungi Provides Insights into the Origins of Lignocellulose Decay Capabilities.</title>
        <authorList>
            <person name="Nagy L.G."/>
            <person name="Riley R."/>
            <person name="Tritt A."/>
            <person name="Adam C."/>
            <person name="Daum C."/>
            <person name="Floudas D."/>
            <person name="Sun H."/>
            <person name="Yadav J.S."/>
            <person name="Pangilinan J."/>
            <person name="Larsson K.H."/>
            <person name="Matsuura K."/>
            <person name="Barry K."/>
            <person name="Labutti K."/>
            <person name="Kuo R."/>
            <person name="Ohm R.A."/>
            <person name="Bhattacharya S.S."/>
            <person name="Shirouzu T."/>
            <person name="Yoshinaga Y."/>
            <person name="Martin F.M."/>
            <person name="Grigoriev I.V."/>
            <person name="Hibbett D.S."/>
        </authorList>
    </citation>
    <scope>NUCLEOTIDE SEQUENCE [LARGE SCALE GENOMIC DNA]</scope>
    <source>
        <strain evidence="1 2">HHB12029</strain>
    </source>
</reference>
<dbReference type="OrthoDB" id="10500542at2759"/>
<sequence length="361" mass="40852">MISISPASKRKFRGMAGLVDVDPRSLIFLCAPQNVQKLAQRAHDELMQNVILESLRFAEQLVGSEDARDVWAAEARVMRANALVVLGRGAAACVDYLVARHYMRNCPARCGMETHGVKLAELDSMIDYLQFSLSKPKHDSHVIKSFVIQNDPSVCIPDTLQIMAEGQGVKTENCKTAQIRTRLENRKRDRRWAIPRGEMLFLPDDDSEPYIVKANGPIGRFLGTSRPNVVRELLFSEDALEKRRGNSSGVSEGNTYDVWECFSRTDDKSRPNERARALLHTMHTVGPVLVQVATCLKNGKQQSSVVLKRRSPSAEELQQKEWCERRQEWLALNEEAIFQATPTFTRLIEAKEVDLGKMSRW</sequence>
<dbReference type="Proteomes" id="UP000077266">
    <property type="component" value="Unassembled WGS sequence"/>
</dbReference>
<protein>
    <submittedName>
        <fullName evidence="1">Uncharacterized protein</fullName>
    </submittedName>
</protein>
<evidence type="ECO:0000313" key="2">
    <source>
        <dbReference type="Proteomes" id="UP000077266"/>
    </source>
</evidence>
<gene>
    <name evidence="1" type="ORF">EXIGLDRAFT_764679</name>
</gene>
<evidence type="ECO:0000313" key="1">
    <source>
        <dbReference type="EMBL" id="KZV97222.1"/>
    </source>
</evidence>
<dbReference type="EMBL" id="KV425933">
    <property type="protein sequence ID" value="KZV97222.1"/>
    <property type="molecule type" value="Genomic_DNA"/>
</dbReference>
<proteinExistence type="predicted"/>
<dbReference type="AlphaFoldDB" id="A0A165L1V9"/>
<dbReference type="InParanoid" id="A0A165L1V9"/>
<organism evidence="1 2">
    <name type="scientific">Exidia glandulosa HHB12029</name>
    <dbReference type="NCBI Taxonomy" id="1314781"/>
    <lineage>
        <taxon>Eukaryota</taxon>
        <taxon>Fungi</taxon>
        <taxon>Dikarya</taxon>
        <taxon>Basidiomycota</taxon>
        <taxon>Agaricomycotina</taxon>
        <taxon>Agaricomycetes</taxon>
        <taxon>Auriculariales</taxon>
        <taxon>Exidiaceae</taxon>
        <taxon>Exidia</taxon>
    </lineage>
</organism>
<keyword evidence="2" id="KW-1185">Reference proteome</keyword>